<dbReference type="PANTHER" id="PTHR35450">
    <property type="entry name" value="REVERSE TRANSCRIPTASE DOMAIN-CONTAINING PROTEIN"/>
    <property type="match status" value="1"/>
</dbReference>
<name>A0AAD9UTZ6_ACRCE</name>
<dbReference type="PANTHER" id="PTHR35450:SF2">
    <property type="entry name" value="REVERSE TRANSCRIPTASE DOMAIN-CONTAINING PROTEIN"/>
    <property type="match status" value="1"/>
</dbReference>
<dbReference type="Proteomes" id="UP001249851">
    <property type="component" value="Unassembled WGS sequence"/>
</dbReference>
<dbReference type="AlphaFoldDB" id="A0AAD9UTZ6"/>
<dbReference type="EMBL" id="JARQWQ010000119">
    <property type="protein sequence ID" value="KAK2549886.1"/>
    <property type="molecule type" value="Genomic_DNA"/>
</dbReference>
<proteinExistence type="predicted"/>
<accession>A0AAD9UTZ6</accession>
<keyword evidence="2" id="KW-1185">Reference proteome</keyword>
<comment type="caution">
    <text evidence="1">The sequence shown here is derived from an EMBL/GenBank/DDBJ whole genome shotgun (WGS) entry which is preliminary data.</text>
</comment>
<evidence type="ECO:0000313" key="1">
    <source>
        <dbReference type="EMBL" id="KAK2549886.1"/>
    </source>
</evidence>
<organism evidence="1 2">
    <name type="scientific">Acropora cervicornis</name>
    <name type="common">Staghorn coral</name>
    <dbReference type="NCBI Taxonomy" id="6130"/>
    <lineage>
        <taxon>Eukaryota</taxon>
        <taxon>Metazoa</taxon>
        <taxon>Cnidaria</taxon>
        <taxon>Anthozoa</taxon>
        <taxon>Hexacorallia</taxon>
        <taxon>Scleractinia</taxon>
        <taxon>Astrocoeniina</taxon>
        <taxon>Acroporidae</taxon>
        <taxon>Acropora</taxon>
    </lineage>
</organism>
<sequence length="119" mass="13510">MDDLKTYHKSSAKVTTFTNRLEDMFSDIGLDWGIQKCTTIHIKGGKLENTENQPLTSGSQIPVLGEEDHYKFLGKLQNIKQLDQASQEYLRRLAAIWTSPLTIPRKVEATNTLSYPVLE</sequence>
<reference evidence="1" key="1">
    <citation type="journal article" date="2023" name="G3 (Bethesda)">
        <title>Whole genome assembly and annotation of the endangered Caribbean coral Acropora cervicornis.</title>
        <authorList>
            <person name="Selwyn J.D."/>
            <person name="Vollmer S.V."/>
        </authorList>
    </citation>
    <scope>NUCLEOTIDE SEQUENCE</scope>
    <source>
        <strain evidence="1">K2</strain>
    </source>
</reference>
<evidence type="ECO:0000313" key="2">
    <source>
        <dbReference type="Proteomes" id="UP001249851"/>
    </source>
</evidence>
<protein>
    <submittedName>
        <fullName evidence="1">Uncharacterized protein</fullName>
    </submittedName>
</protein>
<reference evidence="1" key="2">
    <citation type="journal article" date="2023" name="Science">
        <title>Genomic signatures of disease resistance in endangered staghorn corals.</title>
        <authorList>
            <person name="Vollmer S.V."/>
            <person name="Selwyn J.D."/>
            <person name="Despard B.A."/>
            <person name="Roesel C.L."/>
        </authorList>
    </citation>
    <scope>NUCLEOTIDE SEQUENCE</scope>
    <source>
        <strain evidence="1">K2</strain>
    </source>
</reference>
<gene>
    <name evidence="1" type="ORF">P5673_029596</name>
</gene>